<evidence type="ECO:0000259" key="1">
    <source>
        <dbReference type="Pfam" id="PF19066"/>
    </source>
</evidence>
<dbReference type="EMBL" id="MN739987">
    <property type="protein sequence ID" value="QHT81659.1"/>
    <property type="molecule type" value="Genomic_DNA"/>
</dbReference>
<feature type="domain" description="Minor capsid protein P9 transmembrane helices" evidence="1">
    <location>
        <begin position="26"/>
        <end position="93"/>
    </location>
</feature>
<accession>A0A6C0HMD8</accession>
<dbReference type="InterPro" id="IPR043915">
    <property type="entry name" value="P9_TM"/>
</dbReference>
<organism evidence="2">
    <name type="scientific">viral metagenome</name>
    <dbReference type="NCBI Taxonomy" id="1070528"/>
    <lineage>
        <taxon>unclassified sequences</taxon>
        <taxon>metagenomes</taxon>
        <taxon>organismal metagenomes</taxon>
    </lineage>
</organism>
<reference evidence="2" key="1">
    <citation type="journal article" date="2020" name="Nature">
        <title>Giant virus diversity and host interactions through global metagenomics.</title>
        <authorList>
            <person name="Schulz F."/>
            <person name="Roux S."/>
            <person name="Paez-Espino D."/>
            <person name="Jungbluth S."/>
            <person name="Walsh D.A."/>
            <person name="Denef V.J."/>
            <person name="McMahon K.D."/>
            <person name="Konstantinidis K.T."/>
            <person name="Eloe-Fadrosh E.A."/>
            <person name="Kyrpides N.C."/>
            <person name="Woyke T."/>
        </authorList>
    </citation>
    <scope>NUCLEOTIDE SEQUENCE</scope>
    <source>
        <strain evidence="2">GVMAG-M-3300023184-13</strain>
    </source>
</reference>
<evidence type="ECO:0000313" key="2">
    <source>
        <dbReference type="EMBL" id="QHT81659.1"/>
    </source>
</evidence>
<name>A0A6C0HMD8_9ZZZZ</name>
<protein>
    <recommendedName>
        <fullName evidence="1">Minor capsid protein P9 transmembrane helices domain-containing protein</fullName>
    </recommendedName>
</protein>
<dbReference type="Pfam" id="PF19066">
    <property type="entry name" value="P9_TM"/>
    <property type="match status" value="1"/>
</dbReference>
<proteinExistence type="predicted"/>
<dbReference type="AlphaFoldDB" id="A0A6C0HMD8"/>
<sequence length="260" mass="29668">MNNSMQSPKYNQLQTVHKTSAHENYWFQDIPNTIFNLDFAFKIFPTFEMTYPEKVNSLVRLSIYVGIITGLATANYLYLYIPIITMLLTYVLYLFRTVQLNQEIAKIGPGAKLEDLPLETRQKIADDNMLGISGKESMANILNIRNCSRPTTNNPFMNPLLFDSRMREPACNSVDSDNQFKIETEYNKYCIKDASDIFNHNSGRREFYTVAATTYPNNQTGFANWLYKTPPTCKEGNGAQCVANLPSRLNANLITPSFSQ</sequence>